<evidence type="ECO:0000259" key="3">
    <source>
        <dbReference type="PROSITE" id="PS50089"/>
    </source>
</evidence>
<name>A0A8H5BKG4_9AGAR</name>
<organism evidence="5 6">
    <name type="scientific">Psilocybe cf. subviscida</name>
    <dbReference type="NCBI Taxonomy" id="2480587"/>
    <lineage>
        <taxon>Eukaryota</taxon>
        <taxon>Fungi</taxon>
        <taxon>Dikarya</taxon>
        <taxon>Basidiomycota</taxon>
        <taxon>Agaricomycotina</taxon>
        <taxon>Agaricomycetes</taxon>
        <taxon>Agaricomycetidae</taxon>
        <taxon>Agaricales</taxon>
        <taxon>Agaricineae</taxon>
        <taxon>Strophariaceae</taxon>
        <taxon>Psilocybe</taxon>
    </lineage>
</organism>
<gene>
    <name evidence="5" type="ORF">D9619_012947</name>
</gene>
<sequence length="378" mass="41165">MVLKKRNANGEFVVWNKERGVATTSAPPPTKRARVEVERAIPRTPSPPLYQKPPPTSYALSSPTSCRTAAAFTVASYNMPQAGPSSISAPVPMQRGRKRKANADEPPPEKRLARFKPNCPQATLERVERVQSQTFFMIERERSPGELKEAFQVLGSVGNVYKVTIDTLPSCTCPDFLKGNHCKHILFIYAKVLCVPLTSTHWYQKALLSSELQEIFDNAPQAPNSLARPEIRDAYARPTGRAPPTASQAAKSKTKRVPGPDDDCPICYDGMHGVPEAKLTYCEQCGNALHKECFSQWARTAASSGKNLTCVWCRAAWAGPGAAGGAGAGRGTAGVGRSVEGYLNLAGVAGLSPVRDTSTYYHGPRRGRRYMGYIDYGF</sequence>
<evidence type="ECO:0000259" key="4">
    <source>
        <dbReference type="PROSITE" id="PS50966"/>
    </source>
</evidence>
<feature type="region of interest" description="Disordered" evidence="2">
    <location>
        <begin position="235"/>
        <end position="258"/>
    </location>
</feature>
<evidence type="ECO:0000313" key="6">
    <source>
        <dbReference type="Proteomes" id="UP000567179"/>
    </source>
</evidence>
<accession>A0A8H5BKG4</accession>
<feature type="compositionally biased region" description="Pro residues" evidence="2">
    <location>
        <begin position="44"/>
        <end position="56"/>
    </location>
</feature>
<comment type="caution">
    <text evidence="5">The sequence shown here is derived from an EMBL/GenBank/DDBJ whole genome shotgun (WGS) entry which is preliminary data.</text>
</comment>
<keyword evidence="6" id="KW-1185">Reference proteome</keyword>
<evidence type="ECO:0000256" key="2">
    <source>
        <dbReference type="SAM" id="MobiDB-lite"/>
    </source>
</evidence>
<keyword evidence="1" id="KW-0862">Zinc</keyword>
<dbReference type="AlphaFoldDB" id="A0A8H5BKG4"/>
<keyword evidence="1" id="KW-0863">Zinc-finger</keyword>
<dbReference type="PROSITE" id="PS50966">
    <property type="entry name" value="ZF_SWIM"/>
    <property type="match status" value="1"/>
</dbReference>
<evidence type="ECO:0000256" key="1">
    <source>
        <dbReference type="PROSITE-ProRule" id="PRU00175"/>
    </source>
</evidence>
<dbReference type="OrthoDB" id="2122982at2759"/>
<proteinExistence type="predicted"/>
<dbReference type="PANTHER" id="PTHR21540:SF0">
    <property type="entry name" value="PHD FAMILY PROTEIN"/>
    <property type="match status" value="1"/>
</dbReference>
<feature type="region of interest" description="Disordered" evidence="2">
    <location>
        <begin position="82"/>
        <end position="111"/>
    </location>
</feature>
<reference evidence="5 6" key="1">
    <citation type="journal article" date="2020" name="ISME J.">
        <title>Uncovering the hidden diversity of litter-decomposition mechanisms in mushroom-forming fungi.</title>
        <authorList>
            <person name="Floudas D."/>
            <person name="Bentzer J."/>
            <person name="Ahren D."/>
            <person name="Johansson T."/>
            <person name="Persson P."/>
            <person name="Tunlid A."/>
        </authorList>
    </citation>
    <scope>NUCLEOTIDE SEQUENCE [LARGE SCALE GENOMIC DNA]</scope>
    <source>
        <strain evidence="5 6">CBS 101986</strain>
    </source>
</reference>
<keyword evidence="1" id="KW-0479">Metal-binding</keyword>
<dbReference type="EMBL" id="JAACJJ010000017">
    <property type="protein sequence ID" value="KAF5323797.1"/>
    <property type="molecule type" value="Genomic_DNA"/>
</dbReference>
<dbReference type="GO" id="GO:0008270">
    <property type="term" value="F:zinc ion binding"/>
    <property type="evidence" value="ECO:0007669"/>
    <property type="project" value="UniProtKB-KW"/>
</dbReference>
<dbReference type="InterPro" id="IPR039903">
    <property type="entry name" value="Zswim2"/>
</dbReference>
<dbReference type="Pfam" id="PF04434">
    <property type="entry name" value="SWIM"/>
    <property type="match status" value="1"/>
</dbReference>
<feature type="domain" description="SWIM-type" evidence="4">
    <location>
        <begin position="161"/>
        <end position="193"/>
    </location>
</feature>
<feature type="compositionally biased region" description="Basic and acidic residues" evidence="2">
    <location>
        <begin position="101"/>
        <end position="111"/>
    </location>
</feature>
<dbReference type="PROSITE" id="PS50089">
    <property type="entry name" value="ZF_RING_2"/>
    <property type="match status" value="1"/>
</dbReference>
<dbReference type="Gene3D" id="3.30.40.10">
    <property type="entry name" value="Zinc/RING finger domain, C3HC4 (zinc finger)"/>
    <property type="match status" value="1"/>
</dbReference>
<evidence type="ECO:0000313" key="5">
    <source>
        <dbReference type="EMBL" id="KAF5323797.1"/>
    </source>
</evidence>
<dbReference type="PANTHER" id="PTHR21540">
    <property type="entry name" value="RING FINGER AND SWIM DOMAIN-CONTAINING PROTEIN 2"/>
    <property type="match status" value="1"/>
</dbReference>
<protein>
    <recommendedName>
        <fullName evidence="7">SWIM-type domain-containing protein</fullName>
    </recommendedName>
</protein>
<dbReference type="InterPro" id="IPR013083">
    <property type="entry name" value="Znf_RING/FYVE/PHD"/>
</dbReference>
<dbReference type="InterPro" id="IPR001841">
    <property type="entry name" value="Znf_RING"/>
</dbReference>
<dbReference type="GO" id="GO:0061630">
    <property type="term" value="F:ubiquitin protein ligase activity"/>
    <property type="evidence" value="ECO:0007669"/>
    <property type="project" value="InterPro"/>
</dbReference>
<dbReference type="Proteomes" id="UP000567179">
    <property type="component" value="Unassembled WGS sequence"/>
</dbReference>
<feature type="domain" description="RING-type" evidence="3">
    <location>
        <begin position="264"/>
        <end position="314"/>
    </location>
</feature>
<evidence type="ECO:0008006" key="7">
    <source>
        <dbReference type="Google" id="ProtNLM"/>
    </source>
</evidence>
<dbReference type="SUPFAM" id="SSF57850">
    <property type="entry name" value="RING/U-box"/>
    <property type="match status" value="1"/>
</dbReference>
<dbReference type="CDD" id="cd16494">
    <property type="entry name" value="RING-CH-C4HC3_ZSWM2"/>
    <property type="match status" value="1"/>
</dbReference>
<dbReference type="InterPro" id="IPR007527">
    <property type="entry name" value="Znf_SWIM"/>
</dbReference>
<feature type="region of interest" description="Disordered" evidence="2">
    <location>
        <begin position="22"/>
        <end position="62"/>
    </location>
</feature>